<evidence type="ECO:0000313" key="2">
    <source>
        <dbReference type="Proteomes" id="UP001197247"/>
    </source>
</evidence>
<dbReference type="InterPro" id="IPR010310">
    <property type="entry name" value="T7SS_ESAT-6-like"/>
</dbReference>
<dbReference type="SUPFAM" id="SSF140453">
    <property type="entry name" value="EsxAB dimer-like"/>
    <property type="match status" value="1"/>
</dbReference>
<protein>
    <submittedName>
        <fullName evidence="1">WXG100 family type VII secretion target</fullName>
    </submittedName>
</protein>
<organism evidence="1 2">
    <name type="scientific">Kineosporia corallincola</name>
    <dbReference type="NCBI Taxonomy" id="2835133"/>
    <lineage>
        <taxon>Bacteria</taxon>
        <taxon>Bacillati</taxon>
        <taxon>Actinomycetota</taxon>
        <taxon>Actinomycetes</taxon>
        <taxon>Kineosporiales</taxon>
        <taxon>Kineosporiaceae</taxon>
        <taxon>Kineosporia</taxon>
    </lineage>
</organism>
<dbReference type="InterPro" id="IPR036689">
    <property type="entry name" value="ESAT-6-like_sf"/>
</dbReference>
<comment type="caution">
    <text evidence="1">The sequence shown here is derived from an EMBL/GenBank/DDBJ whole genome shotgun (WGS) entry which is preliminary data.</text>
</comment>
<dbReference type="EMBL" id="JAHBAY010000001">
    <property type="protein sequence ID" value="MBT0768125.1"/>
    <property type="molecule type" value="Genomic_DNA"/>
</dbReference>
<name>A0ABS5TAN1_9ACTN</name>
<dbReference type="Proteomes" id="UP001197247">
    <property type="component" value="Unassembled WGS sequence"/>
</dbReference>
<evidence type="ECO:0000313" key="1">
    <source>
        <dbReference type="EMBL" id="MBT0768125.1"/>
    </source>
</evidence>
<proteinExistence type="predicted"/>
<reference evidence="1 2" key="1">
    <citation type="submission" date="2021-05" db="EMBL/GenBank/DDBJ databases">
        <title>Kineosporia and Streptomyces sp. nov. two new marine actinobacteria isolated from Coral.</title>
        <authorList>
            <person name="Buangrab K."/>
            <person name="Sutthacheep M."/>
            <person name="Yeemin T."/>
            <person name="Harunari E."/>
            <person name="Igarashi Y."/>
            <person name="Kanchanasin P."/>
            <person name="Tanasupawat S."/>
            <person name="Phongsopitanun W."/>
        </authorList>
    </citation>
    <scope>NUCLEOTIDE SEQUENCE [LARGE SCALE GENOMIC DNA]</scope>
    <source>
        <strain evidence="1 2">J2-2</strain>
    </source>
</reference>
<gene>
    <name evidence="1" type="ORF">KIH74_04280</name>
</gene>
<accession>A0ABS5TAN1</accession>
<sequence length="113" mass="11849">MAGPSSAQMKADLDVLGGVSSKMVSDYEQLQSAIKTLRSEAETHSATWSGEAKNAWNGAMESVNTAWDKLNAVLDEIATNINTSGTEYSGTDSSNAASIHQVPTGDITSALVR</sequence>
<dbReference type="Pfam" id="PF06013">
    <property type="entry name" value="WXG100"/>
    <property type="match status" value="1"/>
</dbReference>
<keyword evidence="2" id="KW-1185">Reference proteome</keyword>
<dbReference type="RefSeq" id="WP_214154379.1">
    <property type="nucleotide sequence ID" value="NZ_JAHBAY010000001.1"/>
</dbReference>
<dbReference type="Gene3D" id="1.10.287.1060">
    <property type="entry name" value="ESAT-6-like"/>
    <property type="match status" value="1"/>
</dbReference>
<dbReference type="NCBIfam" id="TIGR03930">
    <property type="entry name" value="WXG100_ESAT6"/>
    <property type="match status" value="1"/>
</dbReference>